<protein>
    <submittedName>
        <fullName evidence="1">Uncharacterized protein</fullName>
    </submittedName>
</protein>
<accession>A0A165NW03</accession>
<evidence type="ECO:0000313" key="2">
    <source>
        <dbReference type="Proteomes" id="UP000076761"/>
    </source>
</evidence>
<dbReference type="OrthoDB" id="2748701at2759"/>
<organism evidence="1 2">
    <name type="scientific">Neolentinus lepideus HHB14362 ss-1</name>
    <dbReference type="NCBI Taxonomy" id="1314782"/>
    <lineage>
        <taxon>Eukaryota</taxon>
        <taxon>Fungi</taxon>
        <taxon>Dikarya</taxon>
        <taxon>Basidiomycota</taxon>
        <taxon>Agaricomycotina</taxon>
        <taxon>Agaricomycetes</taxon>
        <taxon>Gloeophyllales</taxon>
        <taxon>Gloeophyllaceae</taxon>
        <taxon>Neolentinus</taxon>
    </lineage>
</organism>
<dbReference type="InParanoid" id="A0A165NW03"/>
<evidence type="ECO:0000313" key="1">
    <source>
        <dbReference type="EMBL" id="KZT20181.1"/>
    </source>
</evidence>
<proteinExistence type="predicted"/>
<sequence>MVYGPYSVPRDLSTTPGAEFRNLSHLHVQGCFNSDLPRWNLPFVTPPPHWGPTPPRDNTILQTITTSVPQLTHLSLHTNLPIEWEQLMREVETNLPPQDSRYGMSPRVQRIFVRRVDYVAYMRSTELLARVAASNTRGKLVIRDDTDQVNRRSPRRLWLNQITGECALWTDSGERRVNEGQE</sequence>
<keyword evidence="2" id="KW-1185">Reference proteome</keyword>
<reference evidence="1 2" key="1">
    <citation type="journal article" date="2016" name="Mol. Biol. Evol.">
        <title>Comparative Genomics of Early-Diverging Mushroom-Forming Fungi Provides Insights into the Origins of Lignocellulose Decay Capabilities.</title>
        <authorList>
            <person name="Nagy L.G."/>
            <person name="Riley R."/>
            <person name="Tritt A."/>
            <person name="Adam C."/>
            <person name="Daum C."/>
            <person name="Floudas D."/>
            <person name="Sun H."/>
            <person name="Yadav J.S."/>
            <person name="Pangilinan J."/>
            <person name="Larsson K.H."/>
            <person name="Matsuura K."/>
            <person name="Barry K."/>
            <person name="Labutti K."/>
            <person name="Kuo R."/>
            <person name="Ohm R.A."/>
            <person name="Bhattacharya S.S."/>
            <person name="Shirouzu T."/>
            <person name="Yoshinaga Y."/>
            <person name="Martin F.M."/>
            <person name="Grigoriev I.V."/>
            <person name="Hibbett D.S."/>
        </authorList>
    </citation>
    <scope>NUCLEOTIDE SEQUENCE [LARGE SCALE GENOMIC DNA]</scope>
    <source>
        <strain evidence="1 2">HHB14362 ss-1</strain>
    </source>
</reference>
<dbReference type="Proteomes" id="UP000076761">
    <property type="component" value="Unassembled WGS sequence"/>
</dbReference>
<name>A0A165NW03_9AGAM</name>
<dbReference type="EMBL" id="KV425624">
    <property type="protein sequence ID" value="KZT20181.1"/>
    <property type="molecule type" value="Genomic_DNA"/>
</dbReference>
<gene>
    <name evidence="1" type="ORF">NEOLEDRAFT_1182708</name>
</gene>
<dbReference type="AlphaFoldDB" id="A0A165NW03"/>